<dbReference type="Proteomes" id="UP001249020">
    <property type="component" value="Unassembled WGS sequence"/>
</dbReference>
<evidence type="ECO:0000256" key="3">
    <source>
        <dbReference type="SAM" id="SignalP"/>
    </source>
</evidence>
<keyword evidence="3" id="KW-0732">Signal</keyword>
<reference evidence="4 5" key="1">
    <citation type="submission" date="2023-09" db="EMBL/GenBank/DDBJ databases">
        <authorList>
            <person name="Rey-Velasco X."/>
        </authorList>
    </citation>
    <scope>NUCLEOTIDE SEQUENCE [LARGE SCALE GENOMIC DNA]</scope>
    <source>
        <strain evidence="4 5">W409</strain>
    </source>
</reference>
<dbReference type="Pfam" id="PF24681">
    <property type="entry name" value="Kelch_KLHDC2_KLHL20_DRC7"/>
    <property type="match status" value="1"/>
</dbReference>
<dbReference type="InterPro" id="IPR011043">
    <property type="entry name" value="Gal_Oxase/kelch_b-propeller"/>
</dbReference>
<sequence>MRFTKFIQAITVIIAICTISACSASPQMSGTLTLPASKLGLAAVNDDRLVYVVGGSGKSLYGDIDIIDPQSNTIKTLKNKLTPRRYHSAIFDGDESIYILGGVGLKQGRMGLVTEVEVFNTRTHEVTTIQNLQAATRINTAVFHEGKIYVMGGSYQSRQGLRSTATMFMYDTASNSWSRLADMPSAKDTRAFVKDDFIYVVGGYDHKISMAVFERYSIGEDRWETLPPLPKGISSHSLTVVDNKVFTFGNYDNLGETFVYDFDTSTWREIDIGYLPSRHNAATTINGVTYVVGGTTRTSKGSLNLIQTFKLGE</sequence>
<dbReference type="PANTHER" id="PTHR46344">
    <property type="entry name" value="OS02G0202900 PROTEIN"/>
    <property type="match status" value="1"/>
</dbReference>
<evidence type="ECO:0000313" key="4">
    <source>
        <dbReference type="EMBL" id="MDT0583377.1"/>
    </source>
</evidence>
<dbReference type="InterPro" id="IPR006652">
    <property type="entry name" value="Kelch_1"/>
</dbReference>
<dbReference type="PANTHER" id="PTHR46344:SF27">
    <property type="entry name" value="KELCH REPEAT SUPERFAMILY PROTEIN"/>
    <property type="match status" value="1"/>
</dbReference>
<evidence type="ECO:0000256" key="2">
    <source>
        <dbReference type="ARBA" id="ARBA00022737"/>
    </source>
</evidence>
<organism evidence="4 5">
    <name type="scientific">Brumicola blandensis</name>
    <dbReference type="NCBI Taxonomy" id="3075611"/>
    <lineage>
        <taxon>Bacteria</taxon>
        <taxon>Pseudomonadati</taxon>
        <taxon>Pseudomonadota</taxon>
        <taxon>Gammaproteobacteria</taxon>
        <taxon>Alteromonadales</taxon>
        <taxon>Alteromonadaceae</taxon>
        <taxon>Brumicola</taxon>
    </lineage>
</organism>
<keyword evidence="5" id="KW-1185">Reference proteome</keyword>
<dbReference type="SUPFAM" id="SSF50965">
    <property type="entry name" value="Galactose oxidase, central domain"/>
    <property type="match status" value="1"/>
</dbReference>
<dbReference type="EMBL" id="JAVRIE010000005">
    <property type="protein sequence ID" value="MDT0583377.1"/>
    <property type="molecule type" value="Genomic_DNA"/>
</dbReference>
<proteinExistence type="predicted"/>
<dbReference type="InterPro" id="IPR015915">
    <property type="entry name" value="Kelch-typ_b-propeller"/>
</dbReference>
<keyword evidence="2" id="KW-0677">Repeat</keyword>
<comment type="caution">
    <text evidence="4">The sequence shown here is derived from an EMBL/GenBank/DDBJ whole genome shotgun (WGS) entry which is preliminary data.</text>
</comment>
<protein>
    <submittedName>
        <fullName evidence="4">Kelch repeat-containing protein</fullName>
    </submittedName>
</protein>
<gene>
    <name evidence="4" type="ORF">RM544_12570</name>
</gene>
<dbReference type="RefSeq" id="WP_311362152.1">
    <property type="nucleotide sequence ID" value="NZ_JAVRIE010000005.1"/>
</dbReference>
<evidence type="ECO:0000313" key="5">
    <source>
        <dbReference type="Proteomes" id="UP001249020"/>
    </source>
</evidence>
<dbReference type="Gene3D" id="2.120.10.80">
    <property type="entry name" value="Kelch-type beta propeller"/>
    <property type="match status" value="2"/>
</dbReference>
<dbReference type="AlphaFoldDB" id="A0AAW8R292"/>
<dbReference type="SMART" id="SM00612">
    <property type="entry name" value="Kelch"/>
    <property type="match status" value="5"/>
</dbReference>
<feature type="signal peptide" evidence="3">
    <location>
        <begin position="1"/>
        <end position="24"/>
    </location>
</feature>
<name>A0AAW8R292_9ALTE</name>
<evidence type="ECO:0000256" key="1">
    <source>
        <dbReference type="ARBA" id="ARBA00022441"/>
    </source>
</evidence>
<keyword evidence="1" id="KW-0880">Kelch repeat</keyword>
<feature type="chain" id="PRO_5044004215" evidence="3">
    <location>
        <begin position="25"/>
        <end position="313"/>
    </location>
</feature>
<accession>A0AAW8R292</accession>
<dbReference type="PROSITE" id="PS51257">
    <property type="entry name" value="PROKAR_LIPOPROTEIN"/>
    <property type="match status" value="1"/>
</dbReference>